<dbReference type="InterPro" id="IPR025634">
    <property type="entry name" value="DUF4292"/>
</dbReference>
<proteinExistence type="predicted"/>
<dbReference type="InterPro" id="IPR029046">
    <property type="entry name" value="LolA/LolB/LppX"/>
</dbReference>
<gene>
    <name evidence="2" type="ORF">JW984_11455</name>
</gene>
<sequence length="302" mass="34226">MTLFKGAEGVVFLRRGLRAAPAVVISVSIMLVLLSCATSKPKKANKTRLDIPLVPVNSTGELFSKVKETNGVLESIRGVAEISVLSKSEKYRITEIILAKRPGYLRLESLGPVGQTVLFLATDNKKIYIYSPLENRFYFGLASKKNLSMIVPLPFKSADIVEIVQGKMDHSKYFPSKMTLDLEKEEYTLTVMPEDPTRGMAYLTVDARTFFVTGMKLYDRYNNLIIDGTFSDFRKIDNHVFPMNLKYRVPSDLVFVEIEIEYQDVKLNAFIEESRFSMTPPHGVQEIDVDKTIINFDRTPVE</sequence>
<evidence type="ECO:0000313" key="2">
    <source>
        <dbReference type="EMBL" id="MBN1573802.1"/>
    </source>
</evidence>
<keyword evidence="1" id="KW-0812">Transmembrane</keyword>
<reference evidence="2" key="2">
    <citation type="submission" date="2021-01" db="EMBL/GenBank/DDBJ databases">
        <authorList>
            <person name="Hahn C.R."/>
            <person name="Youssef N.H."/>
            <person name="Elshahed M."/>
        </authorList>
    </citation>
    <scope>NUCLEOTIDE SEQUENCE</scope>
    <source>
        <strain evidence="2">Zod_Metabat.24</strain>
    </source>
</reference>
<protein>
    <submittedName>
        <fullName evidence="2">DUF4292 domain-containing protein</fullName>
    </submittedName>
</protein>
<evidence type="ECO:0000256" key="1">
    <source>
        <dbReference type="SAM" id="Phobius"/>
    </source>
</evidence>
<dbReference type="EMBL" id="JAFGIX010000055">
    <property type="protein sequence ID" value="MBN1573802.1"/>
    <property type="molecule type" value="Genomic_DNA"/>
</dbReference>
<name>A0A9D8KFT1_9DELT</name>
<dbReference type="Pfam" id="PF14125">
    <property type="entry name" value="DUF4292"/>
    <property type="match status" value="1"/>
</dbReference>
<organism evidence="2 3">
    <name type="scientific">Candidatus Zymogenus saltonus</name>
    <dbReference type="NCBI Taxonomy" id="2844893"/>
    <lineage>
        <taxon>Bacteria</taxon>
        <taxon>Deltaproteobacteria</taxon>
        <taxon>Candidatus Zymogenia</taxon>
        <taxon>Candidatus Zymogeniales</taxon>
        <taxon>Candidatus Zymogenaceae</taxon>
        <taxon>Candidatus Zymogenus</taxon>
    </lineage>
</organism>
<feature type="transmembrane region" description="Helical" evidence="1">
    <location>
        <begin position="20"/>
        <end position="38"/>
    </location>
</feature>
<evidence type="ECO:0000313" key="3">
    <source>
        <dbReference type="Proteomes" id="UP000809273"/>
    </source>
</evidence>
<keyword evidence="1" id="KW-0472">Membrane</keyword>
<dbReference type="Proteomes" id="UP000809273">
    <property type="component" value="Unassembled WGS sequence"/>
</dbReference>
<reference evidence="2" key="1">
    <citation type="journal article" date="2021" name="Environ. Microbiol.">
        <title>Genomic characterization of three novel Desulfobacterota classes expand the metabolic and phylogenetic diversity of the phylum.</title>
        <authorList>
            <person name="Murphy C.L."/>
            <person name="Biggerstaff J."/>
            <person name="Eichhorn A."/>
            <person name="Ewing E."/>
            <person name="Shahan R."/>
            <person name="Soriano D."/>
            <person name="Stewart S."/>
            <person name="VanMol K."/>
            <person name="Walker R."/>
            <person name="Walters P."/>
            <person name="Elshahed M.S."/>
            <person name="Youssef N.H."/>
        </authorList>
    </citation>
    <scope>NUCLEOTIDE SEQUENCE</scope>
    <source>
        <strain evidence="2">Zod_Metabat.24</strain>
    </source>
</reference>
<dbReference type="SUPFAM" id="SSF89392">
    <property type="entry name" value="Prokaryotic lipoproteins and lipoprotein localization factors"/>
    <property type="match status" value="1"/>
</dbReference>
<keyword evidence="1" id="KW-1133">Transmembrane helix</keyword>
<accession>A0A9D8KFT1</accession>
<comment type="caution">
    <text evidence="2">The sequence shown here is derived from an EMBL/GenBank/DDBJ whole genome shotgun (WGS) entry which is preliminary data.</text>
</comment>
<dbReference type="Gene3D" id="2.50.20.10">
    <property type="entry name" value="Lipoprotein localisation LolA/LolB/LppX"/>
    <property type="match status" value="1"/>
</dbReference>
<dbReference type="AlphaFoldDB" id="A0A9D8KFT1"/>